<sequence length="587" mass="65168">MPADPRKHDAKNPWKSKGWEPLKYPRSALMDQCSYDLFVGQFLAAIPSSIFPLHTDVILAAVRELLILEGCLNPMTLTVNDTAVVREIMGVQVKAAKSKETALSGTTSSAKKRKRNLALLCPSQTTQETIKTSPQCTFSGEDVAYSILFHLIEESCSVKNNKRELNVSKEQQQPIPRTVSGADLTGLSTSSTTSNESTRQESLMFSARGEHALPKMRRLLEKMIQDSKGAATNSDEETMIHLSSLDEVVFRKAAAEMLRPLITLFFDRSLGLFFGYKSGCGKHRHRVGDMLGDFLFDVSHAMYAFEHTHREVLVYESGTFDSSTNNINKYHDSARMTLESLMVDDRSVKKIGGMSDTSILLHAISIEYDCQNNNAWCHFATTFRGKKMLAHHESVKATVSVGSMRRAGRSLVPRFKTPANSISLQSEGNSSVDLEANHSPLMASLSWVTPEKPWKGGGENPDDKGFIPIDGKMCQAVLARTQWATRITICRESCQSKWGVGLVQEGPVCVVEKVRHRCGIGEQNLKCGDLILFAENEVGKVAFTPSIPCCPSGQIENHFNTNEEWFRGMIDLFKASRALHLVVRRAV</sequence>
<reference evidence="2" key="1">
    <citation type="journal article" date="2021" name="Sci. Rep.">
        <title>Diploid genomic architecture of Nitzschia inconspicua, an elite biomass production diatom.</title>
        <authorList>
            <person name="Oliver A."/>
            <person name="Podell S."/>
            <person name="Pinowska A."/>
            <person name="Traller J.C."/>
            <person name="Smith S.R."/>
            <person name="McClure R."/>
            <person name="Beliaev A."/>
            <person name="Bohutskyi P."/>
            <person name="Hill E.A."/>
            <person name="Rabines A."/>
            <person name="Zheng H."/>
            <person name="Allen L.Z."/>
            <person name="Kuo A."/>
            <person name="Grigoriev I.V."/>
            <person name="Allen A.E."/>
            <person name="Hazlebeck D."/>
            <person name="Allen E.E."/>
        </authorList>
    </citation>
    <scope>NUCLEOTIDE SEQUENCE</scope>
    <source>
        <strain evidence="2">Hildebrandi</strain>
    </source>
</reference>
<proteinExistence type="predicted"/>
<reference evidence="2" key="2">
    <citation type="submission" date="2021-04" db="EMBL/GenBank/DDBJ databases">
        <authorList>
            <person name="Podell S."/>
        </authorList>
    </citation>
    <scope>NUCLEOTIDE SEQUENCE</scope>
    <source>
        <strain evidence="2">Hildebrandi</strain>
    </source>
</reference>
<feature type="compositionally biased region" description="Low complexity" evidence="1">
    <location>
        <begin position="185"/>
        <end position="197"/>
    </location>
</feature>
<feature type="region of interest" description="Disordered" evidence="1">
    <location>
        <begin position="166"/>
        <end position="201"/>
    </location>
</feature>
<gene>
    <name evidence="2" type="ORF">IV203_001357</name>
</gene>
<dbReference type="EMBL" id="JAGRRH010000015">
    <property type="protein sequence ID" value="KAG7356671.1"/>
    <property type="molecule type" value="Genomic_DNA"/>
</dbReference>
<protein>
    <submittedName>
        <fullName evidence="2">Uncharacterized protein</fullName>
    </submittedName>
</protein>
<evidence type="ECO:0000313" key="2">
    <source>
        <dbReference type="EMBL" id="KAG7356671.1"/>
    </source>
</evidence>
<evidence type="ECO:0000313" key="3">
    <source>
        <dbReference type="Proteomes" id="UP000693970"/>
    </source>
</evidence>
<organism evidence="2 3">
    <name type="scientific">Nitzschia inconspicua</name>
    <dbReference type="NCBI Taxonomy" id="303405"/>
    <lineage>
        <taxon>Eukaryota</taxon>
        <taxon>Sar</taxon>
        <taxon>Stramenopiles</taxon>
        <taxon>Ochrophyta</taxon>
        <taxon>Bacillariophyta</taxon>
        <taxon>Bacillariophyceae</taxon>
        <taxon>Bacillariophycidae</taxon>
        <taxon>Bacillariales</taxon>
        <taxon>Bacillariaceae</taxon>
        <taxon>Nitzschia</taxon>
    </lineage>
</organism>
<name>A0A9K3L979_9STRA</name>
<dbReference type="Proteomes" id="UP000693970">
    <property type="component" value="Unassembled WGS sequence"/>
</dbReference>
<dbReference type="AlphaFoldDB" id="A0A9K3L979"/>
<keyword evidence="3" id="KW-1185">Reference proteome</keyword>
<evidence type="ECO:0000256" key="1">
    <source>
        <dbReference type="SAM" id="MobiDB-lite"/>
    </source>
</evidence>
<dbReference type="OrthoDB" id="49322at2759"/>
<comment type="caution">
    <text evidence="2">The sequence shown here is derived from an EMBL/GenBank/DDBJ whole genome shotgun (WGS) entry which is preliminary data.</text>
</comment>
<accession>A0A9K3L979</accession>